<dbReference type="CDD" id="cd00060">
    <property type="entry name" value="FHA"/>
    <property type="match status" value="2"/>
</dbReference>
<feature type="transmembrane region" description="Helical" evidence="1">
    <location>
        <begin position="73"/>
        <end position="96"/>
    </location>
</feature>
<evidence type="ECO:0000313" key="4">
    <source>
        <dbReference type="Proteomes" id="UP000027982"/>
    </source>
</evidence>
<evidence type="ECO:0000259" key="2">
    <source>
        <dbReference type="PROSITE" id="PS50006"/>
    </source>
</evidence>
<dbReference type="EMBL" id="CP007139">
    <property type="protein sequence ID" value="AIE84767.1"/>
    <property type="molecule type" value="Genomic_DNA"/>
</dbReference>
<feature type="domain" description="FHA" evidence="2">
    <location>
        <begin position="231"/>
        <end position="281"/>
    </location>
</feature>
<sequence>MGRLFAKFLAGGLAGLLIFVLFEPFAPKNLSDMAAWDRWEAGFVLFLGLAIGLAVGGLDGYTRGGKQHTIRGLALGGLFGAIGCTLGHGIAGAITSSMLNSAVASGNPILLMLPRTLAFTIIGAALGAAIGASSLNVKKLVQGAIGGALGGAVAGAIFDPLSSAIGQFTLAARGQQGGEVGTPGRAVMTIVMGAAIGLFIGLVERWSRSAWLRLSLGRNEGKEWSIDSAQTFIGRSEGAHVPLFGDGNVAPIHASIQRQGPNYVITDGGSPIGTIVNGQRVQSALLMHGAQIQIGSFVLQFLMKNQAAPVAGPEAYRGQAYPMQQPYAAAQPAQPGAYPTSMPGQMPGAMPGMPMQGGPMPGAQTQMMPNPGMPQPGMPQPGMPQPGMPQPGTPTQAFQPAGPQQTVAYGSGMAGMGGYALLAMDGPLLGQRYPVGGPVEIGREGAGIRMPHDANASRRHAAVSPGVGGVSVQDLGSTNGTYLNGQRVSQATAGPGDLIKVGSTTFRVEPA</sequence>
<dbReference type="KEGG" id="fgi:OP10G_1399"/>
<proteinExistence type="predicted"/>
<dbReference type="RefSeq" id="WP_025226619.1">
    <property type="nucleotide sequence ID" value="NZ_CP007139.1"/>
</dbReference>
<dbReference type="eggNOG" id="COG1716">
    <property type="taxonomic scope" value="Bacteria"/>
</dbReference>
<feature type="transmembrane region" description="Helical" evidence="1">
    <location>
        <begin position="116"/>
        <end position="137"/>
    </location>
</feature>
<dbReference type="InterPro" id="IPR050923">
    <property type="entry name" value="Cell_Proc_Reg/RNA_Proc"/>
</dbReference>
<dbReference type="HOGENOM" id="CLU_550634_0_0_0"/>
<reference evidence="3 4" key="1">
    <citation type="journal article" date="2014" name="PLoS ONE">
        <title>The first complete genome sequence of the class fimbriimonadia in the phylum armatimonadetes.</title>
        <authorList>
            <person name="Hu Z.Y."/>
            <person name="Wang Y.Z."/>
            <person name="Im W.T."/>
            <person name="Wang S.Y."/>
            <person name="Zhao G.P."/>
            <person name="Zheng H.J."/>
            <person name="Quan Z.X."/>
        </authorList>
    </citation>
    <scope>NUCLEOTIDE SEQUENCE [LARGE SCALE GENOMIC DNA]</scope>
    <source>
        <strain evidence="3">Gsoil 348</strain>
    </source>
</reference>
<dbReference type="STRING" id="661478.OP10G_1399"/>
<organism evidence="3 4">
    <name type="scientific">Fimbriimonas ginsengisoli Gsoil 348</name>
    <dbReference type="NCBI Taxonomy" id="661478"/>
    <lineage>
        <taxon>Bacteria</taxon>
        <taxon>Bacillati</taxon>
        <taxon>Armatimonadota</taxon>
        <taxon>Fimbriimonadia</taxon>
        <taxon>Fimbriimonadales</taxon>
        <taxon>Fimbriimonadaceae</taxon>
        <taxon>Fimbriimonas</taxon>
    </lineage>
</organism>
<dbReference type="InterPro" id="IPR000253">
    <property type="entry name" value="FHA_dom"/>
</dbReference>
<dbReference type="Pfam" id="PF00498">
    <property type="entry name" value="FHA"/>
    <property type="match status" value="2"/>
</dbReference>
<dbReference type="PANTHER" id="PTHR23308">
    <property type="entry name" value="NUCLEAR INHIBITOR OF PROTEIN PHOSPHATASE-1"/>
    <property type="match status" value="1"/>
</dbReference>
<dbReference type="Proteomes" id="UP000027982">
    <property type="component" value="Chromosome"/>
</dbReference>
<feature type="domain" description="FHA" evidence="2">
    <location>
        <begin position="433"/>
        <end position="488"/>
    </location>
</feature>
<feature type="transmembrane region" description="Helical" evidence="1">
    <location>
        <begin position="144"/>
        <end position="166"/>
    </location>
</feature>
<dbReference type="SUPFAM" id="SSF49879">
    <property type="entry name" value="SMAD/FHA domain"/>
    <property type="match status" value="2"/>
</dbReference>
<evidence type="ECO:0000313" key="3">
    <source>
        <dbReference type="EMBL" id="AIE84767.1"/>
    </source>
</evidence>
<keyword evidence="1" id="KW-0472">Membrane</keyword>
<keyword evidence="1" id="KW-0812">Transmembrane</keyword>
<dbReference type="AlphaFoldDB" id="A0A068NMZ0"/>
<evidence type="ECO:0000256" key="1">
    <source>
        <dbReference type="SAM" id="Phobius"/>
    </source>
</evidence>
<gene>
    <name evidence="3" type="ORF">OP10G_1399</name>
</gene>
<keyword evidence="4" id="KW-1185">Reference proteome</keyword>
<keyword evidence="1" id="KW-1133">Transmembrane helix</keyword>
<feature type="transmembrane region" description="Helical" evidence="1">
    <location>
        <begin position="41"/>
        <end position="61"/>
    </location>
</feature>
<feature type="transmembrane region" description="Helical" evidence="1">
    <location>
        <begin position="186"/>
        <end position="203"/>
    </location>
</feature>
<dbReference type="Gene3D" id="2.60.200.20">
    <property type="match status" value="2"/>
</dbReference>
<protein>
    <submittedName>
        <fullName evidence="3">FHA domain containing protein</fullName>
    </submittedName>
</protein>
<name>A0A068NMZ0_FIMGI</name>
<dbReference type="OrthoDB" id="9815482at2"/>
<dbReference type="InterPro" id="IPR008984">
    <property type="entry name" value="SMAD_FHA_dom_sf"/>
</dbReference>
<dbReference type="SMART" id="SM00240">
    <property type="entry name" value="FHA"/>
    <property type="match status" value="2"/>
</dbReference>
<accession>A0A068NMZ0</accession>
<dbReference type="PROSITE" id="PS50006">
    <property type="entry name" value="FHA_DOMAIN"/>
    <property type="match status" value="2"/>
</dbReference>